<keyword evidence="4" id="KW-1185">Reference proteome</keyword>
<organism evidence="3 4">
    <name type="scientific">Amphiprion ocellaris</name>
    <name type="common">Clown anemonefish</name>
    <dbReference type="NCBI Taxonomy" id="80972"/>
    <lineage>
        <taxon>Eukaryota</taxon>
        <taxon>Metazoa</taxon>
        <taxon>Chordata</taxon>
        <taxon>Craniata</taxon>
        <taxon>Vertebrata</taxon>
        <taxon>Euteleostomi</taxon>
        <taxon>Actinopterygii</taxon>
        <taxon>Neopterygii</taxon>
        <taxon>Teleostei</taxon>
        <taxon>Neoteleostei</taxon>
        <taxon>Acanthomorphata</taxon>
        <taxon>Ovalentaria</taxon>
        <taxon>Pomacentridae</taxon>
        <taxon>Amphiprion</taxon>
    </lineage>
</organism>
<dbReference type="AlphaFoldDB" id="A0A3Q1B481"/>
<protein>
    <recommendedName>
        <fullName evidence="2">PiggyBac transposable element-derived protein domain-containing protein</fullName>
    </recommendedName>
</protein>
<evidence type="ECO:0000313" key="4">
    <source>
        <dbReference type="Proteomes" id="UP001501940"/>
    </source>
</evidence>
<dbReference type="OMA" id="KRMCKVG"/>
<feature type="compositionally biased region" description="Low complexity" evidence="1">
    <location>
        <begin position="35"/>
        <end position="49"/>
    </location>
</feature>
<feature type="domain" description="PiggyBac transposable element-derived protein" evidence="2">
    <location>
        <begin position="95"/>
        <end position="447"/>
    </location>
</feature>
<accession>A0A3Q1B481</accession>
<dbReference type="InterPro" id="IPR029526">
    <property type="entry name" value="PGBD"/>
</dbReference>
<dbReference type="Pfam" id="PF13843">
    <property type="entry name" value="DDE_Tnp_1_7"/>
    <property type="match status" value="1"/>
</dbReference>
<dbReference type="PANTHER" id="PTHR46599:SF3">
    <property type="entry name" value="PIGGYBAC TRANSPOSABLE ELEMENT-DERIVED PROTEIN 4"/>
    <property type="match status" value="1"/>
</dbReference>
<dbReference type="PANTHER" id="PTHR46599">
    <property type="entry name" value="PIGGYBAC TRANSPOSABLE ELEMENT-DERIVED PROTEIN 4"/>
    <property type="match status" value="1"/>
</dbReference>
<name>A0A3Q1B481_AMPOC</name>
<evidence type="ECO:0000313" key="3">
    <source>
        <dbReference type="Ensembl" id="ENSAOCP00000008907.2"/>
    </source>
</evidence>
<feature type="region of interest" description="Disordered" evidence="1">
    <location>
        <begin position="24"/>
        <end position="94"/>
    </location>
</feature>
<reference evidence="3" key="3">
    <citation type="submission" date="2025-09" db="UniProtKB">
        <authorList>
            <consortium name="Ensembl"/>
        </authorList>
    </citation>
    <scope>IDENTIFICATION</scope>
</reference>
<dbReference type="Ensembl" id="ENSAOCT00000000258.2">
    <property type="protein sequence ID" value="ENSAOCP00000008907.2"/>
    <property type="gene ID" value="ENSAOCG00000000816.2"/>
</dbReference>
<sequence length="551" mass="61727">MEPQNHGRAKRFYTLAEALELITASDEESRHSSEPDSATSCSSCSTSVRSRPEALPIAGWKTEEEPDSLPSLPHFLPKRRPGVQPPLSEKVDSPSPSDLFKIYLDQAAIKNLCANTNKNAAKNIAASKNFKWADVTVPEMYQYIGLTLYMSTLKLPKMRDFWRTDSIFHVEYPRKVMSRERFLTIAGNMHISDPADDVINDGKKGTDDYDCLYRIRPLYDSLHVACKAVYHPRQELSVDERMVATKARIALKQYIKNKPTKCGIKLFVLSDTTGYTVDFNIYTGRSTMATGKGLSFDAVMSLINKSYLGSGYHIYCDNFYTSPALFLHLHHLGFGACGTYRDARIGIPKTKINGPLLFIKWMDTREVSVCSTLHTAFSGDTVKRMCKVGRKYAAVEVPVPAAVKDYNSYMGGVDLSDQLNGSYSSWRKSRKWYLTVLHHFIDIAMTNTLLLRKELCGKLEQQSMTYQGFLEQLSEELCLVPSQVLGSQHHIPVAIVEGASGSKKATAGCSRCKLCRKCTPFMCEACEVPLCVIVDRNCHKLYHSSTGGTEQ</sequence>
<dbReference type="GeneTree" id="ENSGT00940000163467"/>
<dbReference type="Proteomes" id="UP001501940">
    <property type="component" value="Chromosome 1"/>
</dbReference>
<dbReference type="STRING" id="80972.ENSAOCP00000008907"/>
<reference evidence="3 4" key="1">
    <citation type="submission" date="2022-01" db="EMBL/GenBank/DDBJ databases">
        <title>A chromosome-scale genome assembly of the false clownfish, Amphiprion ocellaris.</title>
        <authorList>
            <person name="Ryu T."/>
        </authorList>
    </citation>
    <scope>NUCLEOTIDE SEQUENCE [LARGE SCALE GENOMIC DNA]</scope>
</reference>
<evidence type="ECO:0000259" key="2">
    <source>
        <dbReference type="Pfam" id="PF13843"/>
    </source>
</evidence>
<reference evidence="3" key="2">
    <citation type="submission" date="2025-08" db="UniProtKB">
        <authorList>
            <consortium name="Ensembl"/>
        </authorList>
    </citation>
    <scope>IDENTIFICATION</scope>
</reference>
<proteinExistence type="predicted"/>
<evidence type="ECO:0000256" key="1">
    <source>
        <dbReference type="SAM" id="MobiDB-lite"/>
    </source>
</evidence>